<keyword evidence="1" id="KW-0472">Membrane</keyword>
<protein>
    <submittedName>
        <fullName evidence="2">DUF1294 domain-containing protein</fullName>
    </submittedName>
</protein>
<dbReference type="Proteomes" id="UP001056766">
    <property type="component" value="Unassembled WGS sequence"/>
</dbReference>
<sequence>MELYLYILLYLFLVNTYSFWLMFSDKRKAIKNKYRIPEKKLFRWAILGGSIGSILGMEAFRHKTRHPTFKIGMPLILIVEGYLFVEHVLPFLK</sequence>
<comment type="caution">
    <text evidence="2">The sequence shown here is derived from an EMBL/GenBank/DDBJ whole genome shotgun (WGS) entry which is preliminary data.</text>
</comment>
<keyword evidence="1" id="KW-1133">Transmembrane helix</keyword>
<organism evidence="2 3">
    <name type="scientific">Methanococcoides seepicolus</name>
    <dbReference type="NCBI Taxonomy" id="2828780"/>
    <lineage>
        <taxon>Archaea</taxon>
        <taxon>Methanobacteriati</taxon>
        <taxon>Methanobacteriota</taxon>
        <taxon>Stenosarchaea group</taxon>
        <taxon>Methanomicrobia</taxon>
        <taxon>Methanosarcinales</taxon>
        <taxon>Methanosarcinaceae</taxon>
        <taxon>Methanococcoides</taxon>
    </lineage>
</organism>
<gene>
    <name evidence="2" type="ORF">KDK67_09665</name>
</gene>
<evidence type="ECO:0000313" key="2">
    <source>
        <dbReference type="EMBL" id="MCM1987247.1"/>
    </source>
</evidence>
<proteinExistence type="predicted"/>
<feature type="transmembrane region" description="Helical" evidence="1">
    <location>
        <begin position="6"/>
        <end position="23"/>
    </location>
</feature>
<evidence type="ECO:0000313" key="3">
    <source>
        <dbReference type="Proteomes" id="UP001056766"/>
    </source>
</evidence>
<feature type="transmembrane region" description="Helical" evidence="1">
    <location>
        <begin position="44"/>
        <end position="60"/>
    </location>
</feature>
<name>A0A9E4ZGH2_9EURY</name>
<dbReference type="AlphaFoldDB" id="A0A9E4ZGH2"/>
<keyword evidence="3" id="KW-1185">Reference proteome</keyword>
<dbReference type="EMBL" id="JAGSOI010000040">
    <property type="protein sequence ID" value="MCM1987247.1"/>
    <property type="molecule type" value="Genomic_DNA"/>
</dbReference>
<feature type="transmembrane region" description="Helical" evidence="1">
    <location>
        <begin position="72"/>
        <end position="92"/>
    </location>
</feature>
<dbReference type="InterPro" id="IPR010718">
    <property type="entry name" value="DUF1294"/>
</dbReference>
<dbReference type="Pfam" id="PF06961">
    <property type="entry name" value="DUF1294"/>
    <property type="match status" value="1"/>
</dbReference>
<reference evidence="2" key="2">
    <citation type="submission" date="2021-04" db="EMBL/GenBank/DDBJ databases">
        <authorList>
            <person name="Dong X."/>
        </authorList>
    </citation>
    <scope>NUCLEOTIDE SEQUENCE</scope>
    <source>
        <strain evidence="2">LLY</strain>
    </source>
</reference>
<evidence type="ECO:0000256" key="1">
    <source>
        <dbReference type="SAM" id="Phobius"/>
    </source>
</evidence>
<accession>A0A9E4ZGH2</accession>
<keyword evidence="1" id="KW-0812">Transmembrane</keyword>
<reference evidence="2" key="1">
    <citation type="journal article" date="2021" name="mSystems">
        <title>Bacteria and Archaea Synergistically Convert Glycine Betaine to Biogenic Methane in the Formosa Cold Seep of the South China Sea.</title>
        <authorList>
            <person name="Li L."/>
            <person name="Zhang W."/>
            <person name="Zhang S."/>
            <person name="Song L."/>
            <person name="Sun Q."/>
            <person name="Zhang H."/>
            <person name="Xiang H."/>
            <person name="Dong X."/>
        </authorList>
    </citation>
    <scope>NUCLEOTIDE SEQUENCE</scope>
    <source>
        <strain evidence="2">LLY</strain>
    </source>
</reference>